<dbReference type="InterPro" id="IPR010921">
    <property type="entry name" value="Trp_repressor/repl_initiator"/>
</dbReference>
<dbReference type="PANTHER" id="PTHR33795">
    <property type="entry name" value="INSERTION ELEMENT IS150 PROTEIN INSJ"/>
    <property type="match status" value="1"/>
</dbReference>
<dbReference type="InterPro" id="IPR052057">
    <property type="entry name" value="IS150/IS1296_orfA-like"/>
</dbReference>
<dbReference type="Gene3D" id="1.10.10.60">
    <property type="entry name" value="Homeodomain-like"/>
    <property type="match status" value="1"/>
</dbReference>
<reference evidence="4" key="1">
    <citation type="journal article" date="2019" name="Int. J. Syst. Evol. Microbiol.">
        <title>The Global Catalogue of Microorganisms (GCM) 10K type strain sequencing project: providing services to taxonomists for standard genome sequencing and annotation.</title>
        <authorList>
            <consortium name="The Broad Institute Genomics Platform"/>
            <consortium name="The Broad Institute Genome Sequencing Center for Infectious Disease"/>
            <person name="Wu L."/>
            <person name="Ma J."/>
        </authorList>
    </citation>
    <scope>NUCLEOTIDE SEQUENCE [LARGE SCALE GENOMIC DNA]</scope>
    <source>
        <strain evidence="4">CGMCC 1.12376</strain>
    </source>
</reference>
<accession>A0ABW4HV99</accession>
<dbReference type="Proteomes" id="UP001597221">
    <property type="component" value="Unassembled WGS sequence"/>
</dbReference>
<keyword evidence="4" id="KW-1185">Reference proteome</keyword>
<dbReference type="Gene3D" id="1.10.10.10">
    <property type="entry name" value="Winged helix-like DNA-binding domain superfamily/Winged helix DNA-binding domain"/>
    <property type="match status" value="1"/>
</dbReference>
<proteinExistence type="inferred from homology"/>
<dbReference type="RefSeq" id="WP_251514243.1">
    <property type="nucleotide sequence ID" value="NZ_JAMBON010000016.1"/>
</dbReference>
<dbReference type="Pfam" id="PF13518">
    <property type="entry name" value="HTH_28"/>
    <property type="match status" value="1"/>
</dbReference>
<evidence type="ECO:0000313" key="4">
    <source>
        <dbReference type="Proteomes" id="UP001597221"/>
    </source>
</evidence>
<gene>
    <name evidence="3" type="ORF">ACFSBH_16260</name>
</gene>
<organism evidence="3 4">
    <name type="scientific">Oceanobacillus luteolus</name>
    <dbReference type="NCBI Taxonomy" id="1274358"/>
    <lineage>
        <taxon>Bacteria</taxon>
        <taxon>Bacillati</taxon>
        <taxon>Bacillota</taxon>
        <taxon>Bacilli</taxon>
        <taxon>Bacillales</taxon>
        <taxon>Bacillaceae</taxon>
        <taxon>Oceanobacillus</taxon>
    </lineage>
</organism>
<evidence type="ECO:0000313" key="3">
    <source>
        <dbReference type="EMBL" id="MFD1609171.1"/>
    </source>
</evidence>
<comment type="similarity">
    <text evidence="1">Belongs to the IS150/IS1296 orfA family.</text>
</comment>
<feature type="domain" description="Insertion element IS150 protein InsJ-like helix-turn-helix" evidence="2">
    <location>
        <begin position="12"/>
        <end position="63"/>
    </location>
</feature>
<dbReference type="InterPro" id="IPR055247">
    <property type="entry name" value="InsJ-like_HTH"/>
</dbReference>
<name>A0ABW4HV99_9BACI</name>
<protein>
    <submittedName>
        <fullName evidence="3">Helix-turn-helix domain-containing protein</fullName>
    </submittedName>
</protein>
<dbReference type="PANTHER" id="PTHR33795:SF1">
    <property type="entry name" value="INSERTION ELEMENT IS150 PROTEIN INSJ"/>
    <property type="match status" value="1"/>
</dbReference>
<evidence type="ECO:0000256" key="1">
    <source>
        <dbReference type="ARBA" id="ARBA00038232"/>
    </source>
</evidence>
<evidence type="ECO:0000259" key="2">
    <source>
        <dbReference type="Pfam" id="PF13518"/>
    </source>
</evidence>
<comment type="caution">
    <text evidence="3">The sequence shown here is derived from an EMBL/GenBank/DDBJ whole genome shotgun (WGS) entry which is preliminary data.</text>
</comment>
<dbReference type="InterPro" id="IPR036388">
    <property type="entry name" value="WH-like_DNA-bd_sf"/>
</dbReference>
<dbReference type="SUPFAM" id="SSF48295">
    <property type="entry name" value="TrpR-like"/>
    <property type="match status" value="2"/>
</dbReference>
<sequence>MSKRRSNHTLNERIEAVLRVMEGSVSVSRIAKEYAVDRTTINVWVRKYKENGGDGLKDSRTWKGYSSELKREAVEFYLNGEGSLRTTCEKFNISSHSVLCQWINQYTSGKEIKSTSKGRGTVKNRC</sequence>
<dbReference type="EMBL" id="JBHUDE010000149">
    <property type="protein sequence ID" value="MFD1609171.1"/>
    <property type="molecule type" value="Genomic_DNA"/>
</dbReference>